<evidence type="ECO:0008006" key="3">
    <source>
        <dbReference type="Google" id="ProtNLM"/>
    </source>
</evidence>
<comment type="caution">
    <text evidence="1">The sequence shown here is derived from an EMBL/GenBank/DDBJ whole genome shotgun (WGS) entry which is preliminary data.</text>
</comment>
<gene>
    <name evidence="1" type="ORF">AB8S09_07120</name>
</gene>
<dbReference type="EMBL" id="JBGFFE010000007">
    <property type="protein sequence ID" value="MEY8763412.1"/>
    <property type="molecule type" value="Genomic_DNA"/>
</dbReference>
<evidence type="ECO:0000313" key="1">
    <source>
        <dbReference type="EMBL" id="MEY8763412.1"/>
    </source>
</evidence>
<organism evidence="1 2">
    <name type="scientific">Clostridium lapidicellarium</name>
    <dbReference type="NCBI Taxonomy" id="3240931"/>
    <lineage>
        <taxon>Bacteria</taxon>
        <taxon>Bacillati</taxon>
        <taxon>Bacillota</taxon>
        <taxon>Clostridia</taxon>
        <taxon>Eubacteriales</taxon>
        <taxon>Clostridiaceae</taxon>
        <taxon>Clostridium</taxon>
    </lineage>
</organism>
<accession>A0ABV4DXL0</accession>
<name>A0ABV4DXL0_9CLOT</name>
<dbReference type="Proteomes" id="UP001565220">
    <property type="component" value="Unassembled WGS sequence"/>
</dbReference>
<protein>
    <recommendedName>
        <fullName evidence="3">DUF2508 family protein</fullName>
    </recommendedName>
</protein>
<reference evidence="1 2" key="1">
    <citation type="submission" date="2024-08" db="EMBL/GenBank/DDBJ databases">
        <title>Clostridium lapicellarii sp. nov., and Clostridium renhuaiense sp. nov., two species isolated from the mud in a fermentation cellar used for producing sauce-flavour Chinese liquors.</title>
        <authorList>
            <person name="Yang F."/>
            <person name="Wang H."/>
            <person name="Chen L.Q."/>
            <person name="Zhou N."/>
            <person name="Lu J.J."/>
            <person name="Pu X.X."/>
            <person name="Wan B."/>
            <person name="Wang L."/>
            <person name="Liu S.J."/>
        </authorList>
    </citation>
    <scope>NUCLEOTIDE SEQUENCE [LARGE SCALE GENOMIC DNA]</scope>
    <source>
        <strain evidence="1 2">MT-113</strain>
    </source>
</reference>
<evidence type="ECO:0000313" key="2">
    <source>
        <dbReference type="Proteomes" id="UP001565220"/>
    </source>
</evidence>
<proteinExistence type="predicted"/>
<keyword evidence="2" id="KW-1185">Reference proteome</keyword>
<sequence length="65" mass="7735">MKKSLEERVDMLEKRVAALEEQVQAQPTTINLNMQLQDSYFVDYLLQCIIHYQKELSKSGHVEWH</sequence>
<dbReference type="RefSeq" id="WP_369868811.1">
    <property type="nucleotide sequence ID" value="NZ_JBGFFE010000007.1"/>
</dbReference>